<dbReference type="OrthoDB" id="9806134at2"/>
<protein>
    <submittedName>
        <fullName evidence="4">Phosphatase PAP2 family protein</fullName>
    </submittedName>
</protein>
<keyword evidence="1" id="KW-0812">Transmembrane</keyword>
<feature type="transmembrane region" description="Helical" evidence="1">
    <location>
        <begin position="198"/>
        <end position="215"/>
    </location>
</feature>
<keyword evidence="2" id="KW-0732">Signal</keyword>
<feature type="domain" description="Phosphatidic acid phosphatase type 2/haloperoxidase" evidence="3">
    <location>
        <begin position="121"/>
        <end position="243"/>
    </location>
</feature>
<evidence type="ECO:0000313" key="5">
    <source>
        <dbReference type="Proteomes" id="UP000266005"/>
    </source>
</evidence>
<dbReference type="EMBL" id="QWGE01000004">
    <property type="protein sequence ID" value="RIJ36708.1"/>
    <property type="molecule type" value="Genomic_DNA"/>
</dbReference>
<organism evidence="4 5">
    <name type="scientific">Pontibacter oryzae</name>
    <dbReference type="NCBI Taxonomy" id="2304593"/>
    <lineage>
        <taxon>Bacteria</taxon>
        <taxon>Pseudomonadati</taxon>
        <taxon>Bacteroidota</taxon>
        <taxon>Cytophagia</taxon>
        <taxon>Cytophagales</taxon>
        <taxon>Hymenobacteraceae</taxon>
        <taxon>Pontibacter</taxon>
    </lineage>
</organism>
<evidence type="ECO:0000259" key="3">
    <source>
        <dbReference type="Pfam" id="PF01569"/>
    </source>
</evidence>
<dbReference type="AlphaFoldDB" id="A0A399S086"/>
<feature type="chain" id="PRO_5017356423" evidence="2">
    <location>
        <begin position="23"/>
        <end position="268"/>
    </location>
</feature>
<evidence type="ECO:0000313" key="4">
    <source>
        <dbReference type="EMBL" id="RIJ36708.1"/>
    </source>
</evidence>
<dbReference type="InterPro" id="IPR000326">
    <property type="entry name" value="PAP2/HPO"/>
</dbReference>
<feature type="transmembrane region" description="Helical" evidence="1">
    <location>
        <begin position="167"/>
        <end position="186"/>
    </location>
</feature>
<keyword evidence="5" id="KW-1185">Reference proteome</keyword>
<dbReference type="SUPFAM" id="SSF48317">
    <property type="entry name" value="Acid phosphatase/Vanadium-dependent haloperoxidase"/>
    <property type="match status" value="1"/>
</dbReference>
<dbReference type="Pfam" id="PF01569">
    <property type="entry name" value="PAP2"/>
    <property type="match status" value="1"/>
</dbReference>
<accession>A0A399S086</accession>
<dbReference type="RefSeq" id="WP_119432655.1">
    <property type="nucleotide sequence ID" value="NZ_QWGE01000004.1"/>
</dbReference>
<sequence>MLRSPLLLWLLALILLPSIVNGQTATSPYKTDWLRDGSIAAGGIGATVIGNILIEKKTRLTEADLSQLNVNDVNSFDRFSAGNYSANAETVSDYPFYGSFLAPLLLLLDDDIKQNAPQVYLLYGQTLSIAGGLYSMTAGTSSRKRPYVYTSDASLELRTDKQATNSFYAGHTAATAAATFFLAKVYHDFNPDSPARPYIWAAAATVPAVVGYLRLRAGKHFLSDNIVGYAIGTGIGILVPELHRRGSPITLIPERTTMYDGLAVVYQF</sequence>
<dbReference type="Proteomes" id="UP000266005">
    <property type="component" value="Unassembled WGS sequence"/>
</dbReference>
<reference evidence="5" key="1">
    <citation type="submission" date="2018-08" db="EMBL/GenBank/DDBJ databases">
        <title>Mucilaginibacter sp. MYSH2.</title>
        <authorList>
            <person name="Seo T."/>
        </authorList>
    </citation>
    <scope>NUCLEOTIDE SEQUENCE [LARGE SCALE GENOMIC DNA]</scope>
    <source>
        <strain evidence="5">KIRAN</strain>
    </source>
</reference>
<gene>
    <name evidence="4" type="ORF">D1627_12780</name>
</gene>
<dbReference type="Gene3D" id="1.20.144.10">
    <property type="entry name" value="Phosphatidic acid phosphatase type 2/haloperoxidase"/>
    <property type="match status" value="1"/>
</dbReference>
<evidence type="ECO:0000256" key="1">
    <source>
        <dbReference type="SAM" id="Phobius"/>
    </source>
</evidence>
<feature type="signal peptide" evidence="2">
    <location>
        <begin position="1"/>
        <end position="22"/>
    </location>
</feature>
<keyword evidence="1" id="KW-1133">Transmembrane helix</keyword>
<evidence type="ECO:0000256" key="2">
    <source>
        <dbReference type="SAM" id="SignalP"/>
    </source>
</evidence>
<name>A0A399S086_9BACT</name>
<proteinExistence type="predicted"/>
<keyword evidence="1" id="KW-0472">Membrane</keyword>
<comment type="caution">
    <text evidence="4">The sequence shown here is derived from an EMBL/GenBank/DDBJ whole genome shotgun (WGS) entry which is preliminary data.</text>
</comment>
<feature type="transmembrane region" description="Helical" evidence="1">
    <location>
        <begin position="38"/>
        <end position="54"/>
    </location>
</feature>
<dbReference type="InterPro" id="IPR036938">
    <property type="entry name" value="PAP2/HPO_sf"/>
</dbReference>